<evidence type="ECO:0000313" key="2">
    <source>
        <dbReference type="EMBL" id="GHC79324.1"/>
    </source>
</evidence>
<name>A0A8J3DUT9_9HYPH</name>
<feature type="signal peptide" evidence="1">
    <location>
        <begin position="1"/>
        <end position="22"/>
    </location>
</feature>
<dbReference type="EMBL" id="BMZO01000011">
    <property type="protein sequence ID" value="GHC79324.1"/>
    <property type="molecule type" value="Genomic_DNA"/>
</dbReference>
<keyword evidence="3" id="KW-1185">Reference proteome</keyword>
<dbReference type="Proteomes" id="UP000641137">
    <property type="component" value="Unassembled WGS sequence"/>
</dbReference>
<reference evidence="2" key="1">
    <citation type="journal article" date="2014" name="Int. J. Syst. Evol. Microbiol.">
        <title>Complete genome sequence of Corynebacterium casei LMG S-19264T (=DSM 44701T), isolated from a smear-ripened cheese.</title>
        <authorList>
            <consortium name="US DOE Joint Genome Institute (JGI-PGF)"/>
            <person name="Walter F."/>
            <person name="Albersmeier A."/>
            <person name="Kalinowski J."/>
            <person name="Ruckert C."/>
        </authorList>
    </citation>
    <scope>NUCLEOTIDE SEQUENCE</scope>
    <source>
        <strain evidence="2">KCTC 42097</strain>
    </source>
</reference>
<evidence type="ECO:0000256" key="1">
    <source>
        <dbReference type="SAM" id="SignalP"/>
    </source>
</evidence>
<sequence length="1001" mass="107711">MAIFTAIGAAIAGALFGGSALAAALIGGALAYGAQAGLNYYLNRKKQRAYTAVQGEVQFGGNVAVGSMFGIGLVKGQRAFYAKWGGGNKFNAELFLLSNGWCDGLEPEVYFWGKKHVLVPVATISNEAARYQVEGFGNKLTIRFYDGRPGQQVDMRLVEVSANSGTPWKVTSRLTGYAYAIVEREYDGNLFEQGVPDIGFILRGLRLYDPRKDSTVVGGSGTHRWSDPATWQFSQNPALQRLNYQLGLRGRISNRTLIGEGKSLGQLDLGTYFAAMNVADTLRNGKPTYQAAIYVTGDDDHTEVLKEFDDAVAGYGLNRRGLSGLLVGAPQIPVANITAADIPLARAQDLQRRKSSFDLYNHMSGQFTSKEDQWNPASLKPIYVNADIAADGKTRQTANDFLQVTDPDIAQYLLNIRYRQNRKGGQATVPVSRRLGLKVSEGEWITFEGVTWLIKRWSLSEAFEVTLSLAETGADVYSEAGIEPGPIIIPSPPPVNPLLLSTVQNFAVEVGLIEGPDGYQVPSLRFTWTPPADPTITSVRFEYVGDVNPANGPVYVDATEDVERGEYITSKNVAPGLFYSARATITTRPDRFKTWTPWSSTTSTTNPVNIYLPGLVEEVTESVRDAVEFIDTRSLLEEAYRLMNSLSDQDAGNFIERDGMRTELKVTAGGLTASYIKAIDAAVGPDSAIVQELTRLTVELDGKANADVVQLLQTQVTVLGEDVTAVANALTQTNVQLGRFSASGLFRASSEASGSGAVSRVVLAAEASAGANSATAAIFLEALSNGQNRVGILASQFYVYSAANQLLRPFIIQDGVVIADNLRVAWAKITDVQITNAQIANLTVGTSNLDFNAVTQTTTGVCTAYSQQWTVPAGSGGAPVQTWPVSTITVPPGVGSQLSTTGTLQLYVGAGSRGRVSLVIRNATTGVLVYRSSYIDLSPPGGTGGTAETATSPIDTYQIDPSLSSAANNTYQLYVETEVLVGYELRFSFTGPTFKNLLWKR</sequence>
<evidence type="ECO:0000313" key="3">
    <source>
        <dbReference type="Proteomes" id="UP000641137"/>
    </source>
</evidence>
<protein>
    <submittedName>
        <fullName evidence="2">Phage tail protein</fullName>
    </submittedName>
</protein>
<accession>A0A8J3DUT9</accession>
<proteinExistence type="predicted"/>
<dbReference type="RefSeq" id="WP_189492449.1">
    <property type="nucleotide sequence ID" value="NZ_BMZO01000011.1"/>
</dbReference>
<keyword evidence="1" id="KW-0732">Signal</keyword>
<comment type="caution">
    <text evidence="2">The sequence shown here is derived from an EMBL/GenBank/DDBJ whole genome shotgun (WGS) entry which is preliminary data.</text>
</comment>
<organism evidence="2 3">
    <name type="scientific">Limoniibacter endophyticus</name>
    <dbReference type="NCBI Taxonomy" id="1565040"/>
    <lineage>
        <taxon>Bacteria</taxon>
        <taxon>Pseudomonadati</taxon>
        <taxon>Pseudomonadota</taxon>
        <taxon>Alphaproteobacteria</taxon>
        <taxon>Hyphomicrobiales</taxon>
        <taxon>Bartonellaceae</taxon>
        <taxon>Limoniibacter</taxon>
    </lineage>
</organism>
<feature type="chain" id="PRO_5035198780" evidence="1">
    <location>
        <begin position="23"/>
        <end position="1001"/>
    </location>
</feature>
<gene>
    <name evidence="2" type="ORF">GCM10010136_31780</name>
</gene>
<reference evidence="2" key="2">
    <citation type="submission" date="2020-09" db="EMBL/GenBank/DDBJ databases">
        <authorList>
            <person name="Sun Q."/>
            <person name="Kim S."/>
        </authorList>
    </citation>
    <scope>NUCLEOTIDE SEQUENCE</scope>
    <source>
        <strain evidence="2">KCTC 42097</strain>
    </source>
</reference>
<dbReference type="AlphaFoldDB" id="A0A8J3DUT9"/>